<evidence type="ECO:0008006" key="4">
    <source>
        <dbReference type="Google" id="ProtNLM"/>
    </source>
</evidence>
<proteinExistence type="predicted"/>
<keyword evidence="3" id="KW-1185">Reference proteome</keyword>
<dbReference type="KEGG" id="dpl:KGM_205134"/>
<keyword evidence="1" id="KW-0732">Signal</keyword>
<name>A0A212EMS2_DANPL</name>
<comment type="caution">
    <text evidence="2">The sequence shown here is derived from an EMBL/GenBank/DDBJ whole genome shotgun (WGS) entry which is preliminary data.</text>
</comment>
<dbReference type="AlphaFoldDB" id="A0A212EMS2"/>
<dbReference type="Proteomes" id="UP000007151">
    <property type="component" value="Unassembled WGS sequence"/>
</dbReference>
<accession>A0A212EMS2</accession>
<dbReference type="Gene3D" id="2.130.10.10">
    <property type="entry name" value="YVTN repeat-like/Quinoprotein amine dehydrogenase"/>
    <property type="match status" value="1"/>
</dbReference>
<dbReference type="EMBL" id="AGBW02013802">
    <property type="protein sequence ID" value="OWR42795.1"/>
    <property type="molecule type" value="Genomic_DNA"/>
</dbReference>
<evidence type="ECO:0000256" key="1">
    <source>
        <dbReference type="SAM" id="SignalP"/>
    </source>
</evidence>
<feature type="signal peptide" evidence="1">
    <location>
        <begin position="1"/>
        <end position="15"/>
    </location>
</feature>
<dbReference type="InterPro" id="IPR015943">
    <property type="entry name" value="WD40/YVTN_repeat-like_dom_sf"/>
</dbReference>
<protein>
    <recommendedName>
        <fullName evidence="4">Ommochrome-binding protein-like</fullName>
    </recommendedName>
</protein>
<reference evidence="2 3" key="1">
    <citation type="journal article" date="2011" name="Cell">
        <title>The monarch butterfly genome yields insights into long-distance migration.</title>
        <authorList>
            <person name="Zhan S."/>
            <person name="Merlin C."/>
            <person name="Boore J.L."/>
            <person name="Reppert S.M."/>
        </authorList>
    </citation>
    <scope>NUCLEOTIDE SEQUENCE [LARGE SCALE GENOMIC DNA]</scope>
    <source>
        <strain evidence="2">F-2</strain>
    </source>
</reference>
<gene>
    <name evidence="2" type="ORF">KGM_205134</name>
</gene>
<feature type="chain" id="PRO_5012577989" description="Ommochrome-binding protein-like" evidence="1">
    <location>
        <begin position="16"/>
        <end position="276"/>
    </location>
</feature>
<evidence type="ECO:0000313" key="3">
    <source>
        <dbReference type="Proteomes" id="UP000007151"/>
    </source>
</evidence>
<organism evidence="2 3">
    <name type="scientific">Danaus plexippus plexippus</name>
    <dbReference type="NCBI Taxonomy" id="278856"/>
    <lineage>
        <taxon>Eukaryota</taxon>
        <taxon>Metazoa</taxon>
        <taxon>Ecdysozoa</taxon>
        <taxon>Arthropoda</taxon>
        <taxon>Hexapoda</taxon>
        <taxon>Insecta</taxon>
        <taxon>Pterygota</taxon>
        <taxon>Neoptera</taxon>
        <taxon>Endopterygota</taxon>
        <taxon>Lepidoptera</taxon>
        <taxon>Glossata</taxon>
        <taxon>Ditrysia</taxon>
        <taxon>Papilionoidea</taxon>
        <taxon>Nymphalidae</taxon>
        <taxon>Danainae</taxon>
        <taxon>Danaini</taxon>
        <taxon>Danaina</taxon>
        <taxon>Danaus</taxon>
        <taxon>Danaus</taxon>
    </lineage>
</organism>
<dbReference type="InParanoid" id="A0A212EMS2"/>
<dbReference type="SUPFAM" id="SSF75011">
    <property type="entry name" value="3-carboxy-cis,cis-mucoante lactonizing enzyme"/>
    <property type="match status" value="1"/>
</dbReference>
<sequence>MKLFILLLTSIAIRGEEIKVETDFICIGNVEHEIDVLKTDLDRPYSLVVDYSTNVLYFSYSLNNIDDVFKTGFINLNTKEFDDLEGVENGFTQTIDQNKHQVYIGTNDGIYRYEHAKKAAEFYALSGTDIWHIYYKDVIYYSIFPNQFFYTYINGDVVKFKDLQDTKVDQFVIDNEDVMFFTNATGLYGQRKGTDAAKLYNEYATDGVRALTTDINGNVFFCRFDGIYTVDKAMASVNKIVDLSDVYSLAFDNVNNIIYSDESKIVRLKPKKDKAC</sequence>
<dbReference type="eggNOG" id="ENOG502TBJJ">
    <property type="taxonomic scope" value="Eukaryota"/>
</dbReference>
<evidence type="ECO:0000313" key="2">
    <source>
        <dbReference type="EMBL" id="OWR42795.1"/>
    </source>
</evidence>